<dbReference type="PANTHER" id="PTHR43245">
    <property type="entry name" value="BIFUNCTIONAL POLYMYXIN RESISTANCE PROTEIN ARNA"/>
    <property type="match status" value="1"/>
</dbReference>
<dbReference type="PANTHER" id="PTHR43245:SF58">
    <property type="entry name" value="BLL5923 PROTEIN"/>
    <property type="match status" value="1"/>
</dbReference>
<gene>
    <name evidence="2" type="ORF">NE536_00360</name>
</gene>
<feature type="domain" description="NAD-dependent epimerase/dehydratase" evidence="1">
    <location>
        <begin position="3"/>
        <end position="222"/>
    </location>
</feature>
<dbReference type="InterPro" id="IPR001509">
    <property type="entry name" value="Epimerase_deHydtase"/>
</dbReference>
<dbReference type="InterPro" id="IPR050177">
    <property type="entry name" value="Lipid_A_modif_metabolic_enz"/>
</dbReference>
<protein>
    <submittedName>
        <fullName evidence="2">NAD-dependent epimerase/dehydratase family protein</fullName>
    </submittedName>
</protein>
<reference evidence="2" key="1">
    <citation type="journal article" date="2023" name="Int. J. Syst. Evol. Microbiol.">
        <title>&lt;i&gt;Shewanella septentrionalis&lt;/i&gt; sp. nov. and &lt;i&gt;Shewanella holmiensis&lt;/i&gt; sp. nov., isolated from Baltic Sea water and sediments.</title>
        <authorList>
            <person name="Martin-Rodriguez A.J."/>
            <person name="Thorell K."/>
            <person name="Joffre E."/>
            <person name="Jensie-Markopoulos S."/>
            <person name="Moore E.R.B."/>
            <person name="Sjoling A."/>
        </authorList>
    </citation>
    <scope>NUCLEOTIDE SEQUENCE</scope>
    <source>
        <strain evidence="2">SP1W3</strain>
    </source>
</reference>
<dbReference type="SUPFAM" id="SSF51735">
    <property type="entry name" value="NAD(P)-binding Rossmann-fold domains"/>
    <property type="match status" value="1"/>
</dbReference>
<evidence type="ECO:0000313" key="2">
    <source>
        <dbReference type="EMBL" id="MCT7943828.1"/>
    </source>
</evidence>
<dbReference type="Pfam" id="PF01370">
    <property type="entry name" value="Epimerase"/>
    <property type="match status" value="1"/>
</dbReference>
<dbReference type="AlphaFoldDB" id="A0A9X2WQT8"/>
<dbReference type="Proteomes" id="UP001155604">
    <property type="component" value="Unassembled WGS sequence"/>
</dbReference>
<evidence type="ECO:0000313" key="3">
    <source>
        <dbReference type="Proteomes" id="UP001155604"/>
    </source>
</evidence>
<evidence type="ECO:0000259" key="1">
    <source>
        <dbReference type="Pfam" id="PF01370"/>
    </source>
</evidence>
<dbReference type="InterPro" id="IPR036291">
    <property type="entry name" value="NAD(P)-bd_dom_sf"/>
</dbReference>
<name>A0A9X2WQT8_9GAMM</name>
<sequence>MNVLLTGYSGFLGGAIYKALCQKYTLSLILRENRELVNNVENIYYLGSFSGSSDFSLALNGIECVIHAAALAHKVNIDYPRQSYYEVNTLATLKLARQAAEQGVRRFIFISSIGVNGASNKKPFLVDDALNPTDSYSISKYEAEEGLNVIAQETGLEVVIIRPPLIYGKNAPGNFGTLLKIANKNLPLPLGAINNERSFVALDNLIDLIVTCIEHPNAANQIFLVSDDENISTSNLLKKMILALGLKPRLLPVPVSFLKFVALIFGKKALVERFSSSLTVNIEHTKKTLNWKPPITLDEGIRRCFK</sequence>
<dbReference type="RefSeq" id="WP_261271434.1">
    <property type="nucleotide sequence ID" value="NZ_JAMTCC010000001.1"/>
</dbReference>
<comment type="caution">
    <text evidence="2">The sequence shown here is derived from an EMBL/GenBank/DDBJ whole genome shotgun (WGS) entry which is preliminary data.</text>
</comment>
<accession>A0A9X2WQT8</accession>
<keyword evidence="3" id="KW-1185">Reference proteome</keyword>
<organism evidence="2 3">
    <name type="scientific">Shewanella septentrionalis</name>
    <dbReference type="NCBI Taxonomy" id="2952223"/>
    <lineage>
        <taxon>Bacteria</taxon>
        <taxon>Pseudomonadati</taxon>
        <taxon>Pseudomonadota</taxon>
        <taxon>Gammaproteobacteria</taxon>
        <taxon>Alteromonadales</taxon>
        <taxon>Shewanellaceae</taxon>
        <taxon>Shewanella</taxon>
    </lineage>
</organism>
<proteinExistence type="predicted"/>
<dbReference type="EMBL" id="JAMTCC010000001">
    <property type="protein sequence ID" value="MCT7943828.1"/>
    <property type="molecule type" value="Genomic_DNA"/>
</dbReference>
<dbReference type="Gene3D" id="3.40.50.720">
    <property type="entry name" value="NAD(P)-binding Rossmann-like Domain"/>
    <property type="match status" value="1"/>
</dbReference>